<protein>
    <recommendedName>
        <fullName evidence="4">Glycosyl transferase CAP10 domain-containing protein</fullName>
    </recommendedName>
</protein>
<gene>
    <name evidence="2" type="ORF">P280DRAFT_516172</name>
</gene>
<evidence type="ECO:0000313" key="3">
    <source>
        <dbReference type="Proteomes" id="UP000799753"/>
    </source>
</evidence>
<keyword evidence="3" id="KW-1185">Reference proteome</keyword>
<evidence type="ECO:0008006" key="4">
    <source>
        <dbReference type="Google" id="ProtNLM"/>
    </source>
</evidence>
<proteinExistence type="predicted"/>
<feature type="region of interest" description="Disordered" evidence="1">
    <location>
        <begin position="582"/>
        <end position="602"/>
    </location>
</feature>
<evidence type="ECO:0000256" key="1">
    <source>
        <dbReference type="SAM" id="MobiDB-lite"/>
    </source>
</evidence>
<dbReference type="AlphaFoldDB" id="A0A6A6S3B6"/>
<reference evidence="2" key="1">
    <citation type="journal article" date="2020" name="Stud. Mycol.">
        <title>101 Dothideomycetes genomes: a test case for predicting lifestyles and emergence of pathogens.</title>
        <authorList>
            <person name="Haridas S."/>
            <person name="Albert R."/>
            <person name="Binder M."/>
            <person name="Bloem J."/>
            <person name="Labutti K."/>
            <person name="Salamov A."/>
            <person name="Andreopoulos B."/>
            <person name="Baker S."/>
            <person name="Barry K."/>
            <person name="Bills G."/>
            <person name="Bluhm B."/>
            <person name="Cannon C."/>
            <person name="Castanera R."/>
            <person name="Culley D."/>
            <person name="Daum C."/>
            <person name="Ezra D."/>
            <person name="Gonzalez J."/>
            <person name="Henrissat B."/>
            <person name="Kuo A."/>
            <person name="Liang C."/>
            <person name="Lipzen A."/>
            <person name="Lutzoni F."/>
            <person name="Magnuson J."/>
            <person name="Mondo S."/>
            <person name="Nolan M."/>
            <person name="Ohm R."/>
            <person name="Pangilinan J."/>
            <person name="Park H.-J."/>
            <person name="Ramirez L."/>
            <person name="Alfaro M."/>
            <person name="Sun H."/>
            <person name="Tritt A."/>
            <person name="Yoshinaga Y."/>
            <person name="Zwiers L.-H."/>
            <person name="Turgeon B."/>
            <person name="Goodwin S."/>
            <person name="Spatafora J."/>
            <person name="Crous P."/>
            <person name="Grigoriev I."/>
        </authorList>
    </citation>
    <scope>NUCLEOTIDE SEQUENCE</scope>
    <source>
        <strain evidence="2">CBS 473.64</strain>
    </source>
</reference>
<name>A0A6A6S3B6_9PLEO</name>
<dbReference type="Proteomes" id="UP000799753">
    <property type="component" value="Unassembled WGS sequence"/>
</dbReference>
<sequence>MLRAYFPGRFGAVWNGDVQGASNVDMASVGVAVGEGEGEGESHPIERLMEAAQKKFDEMAKEEAYSVEEAAKKYRERRGRHPPPGFDAWYTYATSQNAVIVESFFDQIYDDLAPLWGIEALTLRRTAHSFSPKISMRNGIVDAQMKNSYPRLYKTMQMLQGLCEEEGVALPDLNIPINVNDESAMLVPWEKVDTTLQLARPILASPKDVISNFSSIDDAESMGAAFDPEWKDGRERHTSAKWYGPRPFWSLVSPACSPDSPARLEPLMQDIWHREGHTEAEHEAVALLPLGFPKGSLKGYADDWTGAVDVCQRPKLQGLHGAFVAPESMSVTQKLFPLFSATKIGMSNEILIPSPSDWNTSYTTPTTSLSWSEKEDKLYWRGPASGGKNAPGNWQRFHRHRFVAMLNATHVEIAEGLLHAGNESTVGSGYAKNFRLLPGNAYGLATQRGASMAEWVNSWADAAFTDLHCGEHAENGTCSYTKEYFSILPISAATLKQYKYAAVLDGDGDEEGAFLAALGLGRLTLKASIYRQWYDSRVVPWLHFVPLDHTFVDVYGVMEFFRGTRVEEGAKQFAHAHVEMPKHEHHFQTPHSDEDDEETKKEDAYDHVSGAVKRLRRRRKRSETTNDGHDDLARKIAEAGQKWAAKVLRKEDGKIYLYRLLLEYARVVDNGREKLGWVVDVVDVVDVYASGK</sequence>
<accession>A0A6A6S3B6</accession>
<evidence type="ECO:0000313" key="2">
    <source>
        <dbReference type="EMBL" id="KAF2642386.1"/>
    </source>
</evidence>
<dbReference type="PANTHER" id="PTHR12203:SF22">
    <property type="entry name" value="CAPSULE ASSOCIATED PROTEIN"/>
    <property type="match status" value="1"/>
</dbReference>
<dbReference type="InterPro" id="IPR051091">
    <property type="entry name" value="O-Glucosyltr/Glycosyltrsf_90"/>
</dbReference>
<organism evidence="2 3">
    <name type="scientific">Massarina eburnea CBS 473.64</name>
    <dbReference type="NCBI Taxonomy" id="1395130"/>
    <lineage>
        <taxon>Eukaryota</taxon>
        <taxon>Fungi</taxon>
        <taxon>Dikarya</taxon>
        <taxon>Ascomycota</taxon>
        <taxon>Pezizomycotina</taxon>
        <taxon>Dothideomycetes</taxon>
        <taxon>Pleosporomycetidae</taxon>
        <taxon>Pleosporales</taxon>
        <taxon>Massarineae</taxon>
        <taxon>Massarinaceae</taxon>
        <taxon>Massarina</taxon>
    </lineage>
</organism>
<dbReference type="OrthoDB" id="541052at2759"/>
<dbReference type="EMBL" id="MU006781">
    <property type="protein sequence ID" value="KAF2642386.1"/>
    <property type="molecule type" value="Genomic_DNA"/>
</dbReference>
<dbReference type="PANTHER" id="PTHR12203">
    <property type="entry name" value="KDEL LYS-ASP-GLU-LEU CONTAINING - RELATED"/>
    <property type="match status" value="1"/>
</dbReference>